<organism evidence="2 3">
    <name type="scientific">Symbiodinium natans</name>
    <dbReference type="NCBI Taxonomy" id="878477"/>
    <lineage>
        <taxon>Eukaryota</taxon>
        <taxon>Sar</taxon>
        <taxon>Alveolata</taxon>
        <taxon>Dinophyceae</taxon>
        <taxon>Suessiales</taxon>
        <taxon>Symbiodiniaceae</taxon>
        <taxon>Symbiodinium</taxon>
    </lineage>
</organism>
<protein>
    <submittedName>
        <fullName evidence="2">Uncharacterized protein</fullName>
    </submittedName>
</protein>
<feature type="transmembrane region" description="Helical" evidence="1">
    <location>
        <begin position="108"/>
        <end position="128"/>
    </location>
</feature>
<evidence type="ECO:0000256" key="1">
    <source>
        <dbReference type="SAM" id="Phobius"/>
    </source>
</evidence>
<evidence type="ECO:0000313" key="3">
    <source>
        <dbReference type="Proteomes" id="UP000604046"/>
    </source>
</evidence>
<proteinExistence type="predicted"/>
<keyword evidence="1" id="KW-0812">Transmembrane</keyword>
<keyword evidence="1" id="KW-0472">Membrane</keyword>
<dbReference type="EMBL" id="CAJNDS010002819">
    <property type="protein sequence ID" value="CAE7608857.1"/>
    <property type="molecule type" value="Genomic_DNA"/>
</dbReference>
<dbReference type="OrthoDB" id="407201at2759"/>
<gene>
    <name evidence="2" type="ORF">SNAT2548_LOCUS34612</name>
</gene>
<feature type="transmembrane region" description="Helical" evidence="1">
    <location>
        <begin position="140"/>
        <end position="160"/>
    </location>
</feature>
<dbReference type="Proteomes" id="UP000604046">
    <property type="component" value="Unassembled WGS sequence"/>
</dbReference>
<dbReference type="AlphaFoldDB" id="A0A812V5Y9"/>
<name>A0A812V5Y9_9DINO</name>
<keyword evidence="1" id="KW-1133">Transmembrane helix</keyword>
<keyword evidence="3" id="KW-1185">Reference proteome</keyword>
<evidence type="ECO:0000313" key="2">
    <source>
        <dbReference type="EMBL" id="CAE7608857.1"/>
    </source>
</evidence>
<reference evidence="2" key="1">
    <citation type="submission" date="2021-02" db="EMBL/GenBank/DDBJ databases">
        <authorList>
            <person name="Dougan E. K."/>
            <person name="Rhodes N."/>
            <person name="Thang M."/>
            <person name="Chan C."/>
        </authorList>
    </citation>
    <scope>NUCLEOTIDE SEQUENCE</scope>
</reference>
<comment type="caution">
    <text evidence="2">The sequence shown here is derived from an EMBL/GenBank/DDBJ whole genome shotgun (WGS) entry which is preliminary data.</text>
</comment>
<sequence>MGMVQKLYGRHYDLHPLNISPEDVGHAKSWNYLLNQREGRALRVVKAMYRKRFKQPAAANKNLVIFLGDSPPRVTWSACSNRIPTFRTNSGKLFIPAQKRWMCPRERLAALGFPVVPALALSYGVPMLPFRDRHRAAQVAGNSMHFGCVLLVQFLALACFTPRGLLLQQRQNCQWLLPDPDSEPEQLSCKPNLICWPASTTTSAAVKS</sequence>
<accession>A0A812V5Y9</accession>